<dbReference type="SUPFAM" id="SSF54373">
    <property type="entry name" value="FAD-linked reductases, C-terminal domain"/>
    <property type="match status" value="1"/>
</dbReference>
<proteinExistence type="inferred from homology"/>
<dbReference type="GO" id="GO:0050660">
    <property type="term" value="F:flavin adenine dinucleotide binding"/>
    <property type="evidence" value="ECO:0007669"/>
    <property type="project" value="InterPro"/>
</dbReference>
<dbReference type="HOGENOM" id="CLU_002865_7_2_1"/>
<dbReference type="InterPro" id="IPR007867">
    <property type="entry name" value="GMC_OxRtase_C"/>
</dbReference>
<dbReference type="SUPFAM" id="SSF51905">
    <property type="entry name" value="FAD/NAD(P)-binding domain"/>
    <property type="match status" value="1"/>
</dbReference>
<evidence type="ECO:0000256" key="3">
    <source>
        <dbReference type="PIRSR" id="PIRSR000137-1"/>
    </source>
</evidence>
<protein>
    <recommendedName>
        <fullName evidence="5">Glucose-methanol-choline oxidoreductase N-terminal domain-containing protein</fullName>
    </recommendedName>
</protein>
<feature type="domain" description="Glucose-methanol-choline oxidoreductase N-terminal" evidence="5">
    <location>
        <begin position="226"/>
        <end position="240"/>
    </location>
</feature>
<keyword evidence="4" id="KW-0274">FAD</keyword>
<evidence type="ECO:0000313" key="7">
    <source>
        <dbReference type="Proteomes" id="UP000016930"/>
    </source>
</evidence>
<dbReference type="STRING" id="914234.M2RDZ1"/>
<evidence type="ECO:0000256" key="1">
    <source>
        <dbReference type="ARBA" id="ARBA00001974"/>
    </source>
</evidence>
<dbReference type="GO" id="GO:0016614">
    <property type="term" value="F:oxidoreductase activity, acting on CH-OH group of donors"/>
    <property type="evidence" value="ECO:0007669"/>
    <property type="project" value="InterPro"/>
</dbReference>
<dbReference type="OrthoDB" id="269227at2759"/>
<reference evidence="6 7" key="1">
    <citation type="journal article" date="2012" name="Proc. Natl. Acad. Sci. U.S.A.">
        <title>Comparative genomics of Ceriporiopsis subvermispora and Phanerochaete chrysosporium provide insight into selective ligninolysis.</title>
        <authorList>
            <person name="Fernandez-Fueyo E."/>
            <person name="Ruiz-Duenas F.J."/>
            <person name="Ferreira P."/>
            <person name="Floudas D."/>
            <person name="Hibbett D.S."/>
            <person name="Canessa P."/>
            <person name="Larrondo L.F."/>
            <person name="James T.Y."/>
            <person name="Seelenfreund D."/>
            <person name="Lobos S."/>
            <person name="Polanco R."/>
            <person name="Tello M."/>
            <person name="Honda Y."/>
            <person name="Watanabe T."/>
            <person name="Watanabe T."/>
            <person name="Ryu J.S."/>
            <person name="Kubicek C.P."/>
            <person name="Schmoll M."/>
            <person name="Gaskell J."/>
            <person name="Hammel K.E."/>
            <person name="St John F.J."/>
            <person name="Vanden Wymelenberg A."/>
            <person name="Sabat G."/>
            <person name="Splinter BonDurant S."/>
            <person name="Syed K."/>
            <person name="Yadav J.S."/>
            <person name="Doddapaneni H."/>
            <person name="Subramanian V."/>
            <person name="Lavin J.L."/>
            <person name="Oguiza J.A."/>
            <person name="Perez G."/>
            <person name="Pisabarro A.G."/>
            <person name="Ramirez L."/>
            <person name="Santoyo F."/>
            <person name="Master E."/>
            <person name="Coutinho P.M."/>
            <person name="Henrissat B."/>
            <person name="Lombard V."/>
            <person name="Magnuson J.K."/>
            <person name="Kuees U."/>
            <person name="Hori C."/>
            <person name="Igarashi K."/>
            <person name="Samejima M."/>
            <person name="Held B.W."/>
            <person name="Barry K.W."/>
            <person name="LaButti K.M."/>
            <person name="Lapidus A."/>
            <person name="Lindquist E.A."/>
            <person name="Lucas S.M."/>
            <person name="Riley R."/>
            <person name="Salamov A.A."/>
            <person name="Hoffmeister D."/>
            <person name="Schwenk D."/>
            <person name="Hadar Y."/>
            <person name="Yarden O."/>
            <person name="de Vries R.P."/>
            <person name="Wiebenga A."/>
            <person name="Stenlid J."/>
            <person name="Eastwood D."/>
            <person name="Grigoriev I.V."/>
            <person name="Berka R.M."/>
            <person name="Blanchette R.A."/>
            <person name="Kersten P."/>
            <person name="Martinez A.T."/>
            <person name="Vicuna R."/>
            <person name="Cullen D."/>
        </authorList>
    </citation>
    <scope>NUCLEOTIDE SEQUENCE [LARGE SCALE GENOMIC DNA]</scope>
    <source>
        <strain evidence="6 7">B</strain>
    </source>
</reference>
<comment type="similarity">
    <text evidence="2">Belongs to the GMC oxidoreductase family.</text>
</comment>
<dbReference type="PIRSF" id="PIRSF000137">
    <property type="entry name" value="Alcohol_oxidase"/>
    <property type="match status" value="1"/>
</dbReference>
<dbReference type="PROSITE" id="PS00624">
    <property type="entry name" value="GMC_OXRED_2"/>
    <property type="match status" value="1"/>
</dbReference>
<accession>M2RDZ1</accession>
<dbReference type="PANTHER" id="PTHR11552:SF219">
    <property type="entry name" value="GLUCOSE-METHANOL-CHOLINE OXIDOREDUCTASE N-TERMINAL DOMAIN-CONTAINING PROTEIN"/>
    <property type="match status" value="1"/>
</dbReference>
<dbReference type="EMBL" id="KB445797">
    <property type="protein sequence ID" value="EMD36672.1"/>
    <property type="molecule type" value="Genomic_DNA"/>
</dbReference>
<keyword evidence="7" id="KW-1185">Reference proteome</keyword>
<evidence type="ECO:0000256" key="2">
    <source>
        <dbReference type="ARBA" id="ARBA00010790"/>
    </source>
</evidence>
<dbReference type="InterPro" id="IPR036188">
    <property type="entry name" value="FAD/NAD-bd_sf"/>
</dbReference>
<dbReference type="Gene3D" id="3.30.560.10">
    <property type="entry name" value="Glucose Oxidase, domain 3"/>
    <property type="match status" value="2"/>
</dbReference>
<keyword evidence="4" id="KW-0285">Flavoprotein</keyword>
<feature type="binding site" evidence="4">
    <location>
        <position position="446"/>
    </location>
    <ligand>
        <name>substrate</name>
    </ligand>
</feature>
<evidence type="ECO:0000259" key="5">
    <source>
        <dbReference type="PROSITE" id="PS00624"/>
    </source>
</evidence>
<dbReference type="AlphaFoldDB" id="M2RDZ1"/>
<name>M2RDZ1_CERS8</name>
<feature type="active site" description="Proton acceptor" evidence="3">
    <location>
        <position position="494"/>
    </location>
</feature>
<dbReference type="InterPro" id="IPR012132">
    <property type="entry name" value="GMC_OxRdtase"/>
</dbReference>
<feature type="active site" description="Proton donor" evidence="3">
    <location>
        <position position="448"/>
    </location>
</feature>
<comment type="cofactor">
    <cofactor evidence="1 4">
        <name>FAD</name>
        <dbReference type="ChEBI" id="CHEBI:57692"/>
    </cofactor>
</comment>
<dbReference type="Pfam" id="PF05199">
    <property type="entry name" value="GMC_oxred_C"/>
    <property type="match status" value="1"/>
</dbReference>
<dbReference type="Gene3D" id="3.50.50.60">
    <property type="entry name" value="FAD/NAD(P)-binding domain"/>
    <property type="match status" value="2"/>
</dbReference>
<dbReference type="InterPro" id="IPR000172">
    <property type="entry name" value="GMC_OxRdtase_N"/>
</dbReference>
<feature type="binding site" evidence="4">
    <location>
        <position position="183"/>
    </location>
    <ligand>
        <name>FAD</name>
        <dbReference type="ChEBI" id="CHEBI:57692"/>
    </ligand>
</feature>
<dbReference type="Proteomes" id="UP000016930">
    <property type="component" value="Unassembled WGS sequence"/>
</dbReference>
<dbReference type="PANTHER" id="PTHR11552">
    <property type="entry name" value="GLUCOSE-METHANOL-CHOLINE GMC OXIDOREDUCTASE"/>
    <property type="match status" value="1"/>
</dbReference>
<gene>
    <name evidence="6" type="ORF">CERSUDRAFT_73736</name>
</gene>
<evidence type="ECO:0000313" key="6">
    <source>
        <dbReference type="EMBL" id="EMD36672.1"/>
    </source>
</evidence>
<sequence>MWPFDTPYPQRSSTQLRADYDYIIVGGISSNCPPVQSSLNESHTGGTAGCVLARRLAEDHDATVLLVERGDAGDSFLHRCPLLSTHHWSDRKHSPVLSQYARGTPGDHKGSLWEQSLTHAAERLGFAPATDVNDPSLPTSGCFRIHQTLDVTGQRNSTFRAFLPKEFAMAHAQSLHICTNSIVRNIEIERDGDEELRASGVVVQNIQLGSSSIFVKAKREVVISAGALRSPQILLLSGLGPEEHLKEVGIPVIRNMPGVGSHLQDHVGVQFDFNCPMEHCTLGLIKRPLMLLTHLYKYLVHGEGWLTSSLVEACVLTRPELLDETCAQKPFAEKEKDALSPSNIPEIEIMQSAIVDPRCPEYDQSKGGLCLLVAVLRLESSGTPLCTMSYLTSPRDRTVLRSGLRLAAALACQMRSLGYSLTDVHVPAGLDDAVLDAHIALWAGSYLHYSSTCRMAPEEDPRAPGVVDDELRVHGVRGLRACDASIFPDVPATHLQAPVVAVAEKCADMIKSVWKA</sequence>
<dbReference type="Pfam" id="PF00732">
    <property type="entry name" value="GMC_oxred_N"/>
    <property type="match status" value="1"/>
</dbReference>
<organism evidence="6 7">
    <name type="scientific">Ceriporiopsis subvermispora (strain B)</name>
    <name type="common">White-rot fungus</name>
    <name type="synonym">Gelatoporia subvermispora</name>
    <dbReference type="NCBI Taxonomy" id="914234"/>
    <lineage>
        <taxon>Eukaryota</taxon>
        <taxon>Fungi</taxon>
        <taxon>Dikarya</taxon>
        <taxon>Basidiomycota</taxon>
        <taxon>Agaricomycotina</taxon>
        <taxon>Agaricomycetes</taxon>
        <taxon>Polyporales</taxon>
        <taxon>Gelatoporiaceae</taxon>
        <taxon>Gelatoporia</taxon>
    </lineage>
</organism>
<evidence type="ECO:0000256" key="4">
    <source>
        <dbReference type="PIRSR" id="PIRSR000137-2"/>
    </source>
</evidence>